<evidence type="ECO:0000313" key="11">
    <source>
        <dbReference type="Proteomes" id="UP000077315"/>
    </source>
</evidence>
<dbReference type="STRING" id="763407.A0A167JUG3"/>
<dbReference type="Pfam" id="PF25147">
    <property type="entry name" value="Ribophorin_II_C"/>
    <property type="match status" value="1"/>
</dbReference>
<evidence type="ECO:0000256" key="8">
    <source>
        <dbReference type="SAM" id="SignalP"/>
    </source>
</evidence>
<keyword evidence="11" id="KW-1185">Reference proteome</keyword>
<dbReference type="GO" id="GO:0008250">
    <property type="term" value="C:oligosaccharyltransferase complex"/>
    <property type="evidence" value="ECO:0007669"/>
    <property type="project" value="InterPro"/>
</dbReference>
<protein>
    <recommendedName>
        <fullName evidence="9">Ribophorin II C-terminal domain-containing protein</fullName>
    </recommendedName>
</protein>
<keyword evidence="4" id="KW-0256">Endoplasmic reticulum</keyword>
<keyword evidence="6 7" id="KW-0472">Membrane</keyword>
<proteinExistence type="predicted"/>
<dbReference type="InterPro" id="IPR056790">
    <property type="entry name" value="Ribophorin_II_C"/>
</dbReference>
<evidence type="ECO:0000256" key="6">
    <source>
        <dbReference type="ARBA" id="ARBA00023136"/>
    </source>
</evidence>
<feature type="domain" description="Ribophorin II C-terminal" evidence="9">
    <location>
        <begin position="37"/>
        <end position="145"/>
    </location>
</feature>
<dbReference type="Proteomes" id="UP000077315">
    <property type="component" value="Unassembled WGS sequence"/>
</dbReference>
<accession>A0A167JUG3</accession>
<sequence>MTRFIITALVLTALAAHVNAAGNEDVFEMLPEINHVFRQPEVMPSAWFSVLFGLLALSPWALLISGWTSLGINPSKIVSDLTTSSSSMGPVSIVAFLLSLASIEYILFLYWVKFNIFQTLGYLFLLSIVAAATGQRALSQIQKIRTSP</sequence>
<keyword evidence="5 7" id="KW-1133">Transmembrane helix</keyword>
<evidence type="ECO:0000256" key="7">
    <source>
        <dbReference type="SAM" id="Phobius"/>
    </source>
</evidence>
<feature type="chain" id="PRO_5044205908" description="Ribophorin II C-terminal domain-containing protein" evidence="8">
    <location>
        <begin position="21"/>
        <end position="148"/>
    </location>
</feature>
<feature type="transmembrane region" description="Helical" evidence="7">
    <location>
        <begin position="91"/>
        <end position="111"/>
    </location>
</feature>
<comment type="subcellular location">
    <subcellularLocation>
        <location evidence="1">Endoplasmic reticulum membrane</location>
        <topology evidence="1">Multi-pass membrane protein</topology>
    </subcellularLocation>
</comment>
<dbReference type="AlphaFoldDB" id="A0A167JUG3"/>
<dbReference type="PANTHER" id="PTHR12640:SF0">
    <property type="entry name" value="DOLICHYL-DIPHOSPHOOLIGOSACCHARIDE--PROTEIN GLYCOSYLTRANSFERASE SUBUNIT 2"/>
    <property type="match status" value="1"/>
</dbReference>
<evidence type="ECO:0000259" key="9">
    <source>
        <dbReference type="Pfam" id="PF25147"/>
    </source>
</evidence>
<feature type="transmembrane region" description="Helical" evidence="7">
    <location>
        <begin position="44"/>
        <end position="70"/>
    </location>
</feature>
<dbReference type="EMBL" id="KV441001">
    <property type="protein sequence ID" value="OAD66728.1"/>
    <property type="molecule type" value="Genomic_DNA"/>
</dbReference>
<feature type="transmembrane region" description="Helical" evidence="7">
    <location>
        <begin position="117"/>
        <end position="138"/>
    </location>
</feature>
<dbReference type="GeneID" id="28998298"/>
<evidence type="ECO:0000256" key="1">
    <source>
        <dbReference type="ARBA" id="ARBA00004477"/>
    </source>
</evidence>
<evidence type="ECO:0000256" key="5">
    <source>
        <dbReference type="ARBA" id="ARBA00022989"/>
    </source>
</evidence>
<dbReference type="VEuPathDB" id="FungiDB:PHYBLDRAFT_175022"/>
<evidence type="ECO:0000313" key="10">
    <source>
        <dbReference type="EMBL" id="OAD66728.1"/>
    </source>
</evidence>
<gene>
    <name evidence="10" type="ORF">PHYBLDRAFT_175022</name>
</gene>
<dbReference type="GO" id="GO:0006487">
    <property type="term" value="P:protein N-linked glycosylation"/>
    <property type="evidence" value="ECO:0007669"/>
    <property type="project" value="TreeGrafter"/>
</dbReference>
<reference evidence="11" key="1">
    <citation type="submission" date="2015-06" db="EMBL/GenBank/DDBJ databases">
        <title>Expansion of signal transduction pathways in fungi by whole-genome duplication.</title>
        <authorList>
            <consortium name="DOE Joint Genome Institute"/>
            <person name="Corrochano L.M."/>
            <person name="Kuo A."/>
            <person name="Marcet-Houben M."/>
            <person name="Polaino S."/>
            <person name="Salamov A."/>
            <person name="Villalobos J.M."/>
            <person name="Alvarez M.I."/>
            <person name="Avalos J."/>
            <person name="Benito E.P."/>
            <person name="Benoit I."/>
            <person name="Burger G."/>
            <person name="Camino L.P."/>
            <person name="Canovas D."/>
            <person name="Cerda-Olmedo E."/>
            <person name="Cheng J.-F."/>
            <person name="Dominguez A."/>
            <person name="Elias M."/>
            <person name="Eslava A.P."/>
            <person name="Glaser F."/>
            <person name="Grimwood J."/>
            <person name="Gutierrez G."/>
            <person name="Heitman J."/>
            <person name="Henrissat B."/>
            <person name="Iturriaga E.A."/>
            <person name="Lang B.F."/>
            <person name="Lavin J.L."/>
            <person name="Lee S."/>
            <person name="Li W."/>
            <person name="Lindquist E."/>
            <person name="Lopez-Garcia S."/>
            <person name="Luque E.M."/>
            <person name="Marcos A.T."/>
            <person name="Martin J."/>
            <person name="McCluskey K."/>
            <person name="Medina H.R."/>
            <person name="Miralles-Duran A."/>
            <person name="Miyazaki A."/>
            <person name="Munoz-Torres E."/>
            <person name="Oguiza J.A."/>
            <person name="Ohm R."/>
            <person name="Olmedo M."/>
            <person name="Orejas M."/>
            <person name="Ortiz-Castellanos L."/>
            <person name="Pisabarro A.G."/>
            <person name="Rodriguez-Romero J."/>
            <person name="Ruiz-Herrera J."/>
            <person name="Ruiz-Vazquez R."/>
            <person name="Sanz C."/>
            <person name="Schackwitz W."/>
            <person name="Schmutz J."/>
            <person name="Shahriari M."/>
            <person name="Shelest E."/>
            <person name="Silva-Franco F."/>
            <person name="Soanes D."/>
            <person name="Syed K."/>
            <person name="Tagua V.G."/>
            <person name="Talbot N.J."/>
            <person name="Thon M."/>
            <person name="De vries R.P."/>
            <person name="Wiebenga A."/>
            <person name="Yadav J.S."/>
            <person name="Braun E.L."/>
            <person name="Baker S."/>
            <person name="Garre V."/>
            <person name="Horwitz B."/>
            <person name="Torres-Martinez S."/>
            <person name="Idnurm A."/>
            <person name="Herrera-Estrella A."/>
            <person name="Gabaldon T."/>
            <person name="Grigoriev I.V."/>
        </authorList>
    </citation>
    <scope>NUCLEOTIDE SEQUENCE [LARGE SCALE GENOMIC DNA]</scope>
    <source>
        <strain evidence="11">NRRL 1555(-)</strain>
    </source>
</reference>
<dbReference type="InParanoid" id="A0A167JUG3"/>
<dbReference type="PANTHER" id="PTHR12640">
    <property type="entry name" value="RIBOPHORIN II"/>
    <property type="match status" value="1"/>
</dbReference>
<keyword evidence="2 7" id="KW-0812">Transmembrane</keyword>
<dbReference type="InterPro" id="IPR008814">
    <property type="entry name" value="Swp1"/>
</dbReference>
<evidence type="ECO:0000256" key="4">
    <source>
        <dbReference type="ARBA" id="ARBA00022824"/>
    </source>
</evidence>
<dbReference type="RefSeq" id="XP_018284768.1">
    <property type="nucleotide sequence ID" value="XM_018437392.1"/>
</dbReference>
<organism evidence="10 11">
    <name type="scientific">Phycomyces blakesleeanus (strain ATCC 8743b / DSM 1359 / FGSC 10004 / NBRC 33097 / NRRL 1555)</name>
    <dbReference type="NCBI Taxonomy" id="763407"/>
    <lineage>
        <taxon>Eukaryota</taxon>
        <taxon>Fungi</taxon>
        <taxon>Fungi incertae sedis</taxon>
        <taxon>Mucoromycota</taxon>
        <taxon>Mucoromycotina</taxon>
        <taxon>Mucoromycetes</taxon>
        <taxon>Mucorales</taxon>
        <taxon>Phycomycetaceae</taxon>
        <taxon>Phycomyces</taxon>
    </lineage>
</organism>
<name>A0A167JUG3_PHYB8</name>
<evidence type="ECO:0000256" key="2">
    <source>
        <dbReference type="ARBA" id="ARBA00022692"/>
    </source>
</evidence>
<dbReference type="UniPathway" id="UPA00378"/>
<dbReference type="OrthoDB" id="432292at2759"/>
<evidence type="ECO:0000256" key="3">
    <source>
        <dbReference type="ARBA" id="ARBA00022729"/>
    </source>
</evidence>
<feature type="signal peptide" evidence="8">
    <location>
        <begin position="1"/>
        <end position="20"/>
    </location>
</feature>
<keyword evidence="3 8" id="KW-0732">Signal</keyword>